<sequence length="219" mass="23215">MKLRRAGLGLVGIAAIAGFLLTGGNIASLLPVDAAVELLGNDYLVVAAVAATGFALALLLVLSGRPGNVDEVTTPDPERAISLPVPGDDFDDAMGSRLALLPLVGGTDRAGIRERLHSDVVHWLMRSENCSRTEAELRVATGDWTDDRDAALFLADRPSRRARASAILRSWLRLRPWVQVGAHRTARALVDASEEVGPTAARPADSGPADRRQSGVSRS</sequence>
<proteinExistence type="predicted"/>
<dbReference type="AlphaFoldDB" id="A0ABD6DNJ3"/>
<name>A0ABD6DNJ3_9EURY</name>
<dbReference type="EMBL" id="JBHUDO010000004">
    <property type="protein sequence ID" value="MFD1647797.1"/>
    <property type="molecule type" value="Genomic_DNA"/>
</dbReference>
<comment type="caution">
    <text evidence="3">The sequence shown here is derived from an EMBL/GenBank/DDBJ whole genome shotgun (WGS) entry which is preliminary data.</text>
</comment>
<evidence type="ECO:0000256" key="1">
    <source>
        <dbReference type="SAM" id="MobiDB-lite"/>
    </source>
</evidence>
<keyword evidence="4" id="KW-1185">Reference proteome</keyword>
<feature type="transmembrane region" description="Helical" evidence="2">
    <location>
        <begin position="43"/>
        <end position="62"/>
    </location>
</feature>
<gene>
    <name evidence="3" type="ORF">ACFSBL_19060</name>
</gene>
<dbReference type="InterPro" id="IPR055693">
    <property type="entry name" value="DUF7269"/>
</dbReference>
<keyword evidence="2" id="KW-0472">Membrane</keyword>
<feature type="region of interest" description="Disordered" evidence="1">
    <location>
        <begin position="191"/>
        <end position="219"/>
    </location>
</feature>
<dbReference type="RefSeq" id="WP_256401725.1">
    <property type="nucleotide sequence ID" value="NZ_JANHJR010000004.1"/>
</dbReference>
<dbReference type="Proteomes" id="UP001597034">
    <property type="component" value="Unassembled WGS sequence"/>
</dbReference>
<keyword evidence="2" id="KW-0812">Transmembrane</keyword>
<reference evidence="3 4" key="1">
    <citation type="journal article" date="2019" name="Int. J. Syst. Evol. Microbiol.">
        <title>The Global Catalogue of Microorganisms (GCM) 10K type strain sequencing project: providing services to taxonomists for standard genome sequencing and annotation.</title>
        <authorList>
            <consortium name="The Broad Institute Genomics Platform"/>
            <consortium name="The Broad Institute Genome Sequencing Center for Infectious Disease"/>
            <person name="Wu L."/>
            <person name="Ma J."/>
        </authorList>
    </citation>
    <scope>NUCLEOTIDE SEQUENCE [LARGE SCALE GENOMIC DNA]</scope>
    <source>
        <strain evidence="3 4">CGMCC 1.10390</strain>
    </source>
</reference>
<evidence type="ECO:0000313" key="3">
    <source>
        <dbReference type="EMBL" id="MFD1647797.1"/>
    </source>
</evidence>
<feature type="transmembrane region" description="Helical" evidence="2">
    <location>
        <begin position="7"/>
        <end position="31"/>
    </location>
</feature>
<organism evidence="3 4">
    <name type="scientific">Haloarchaeobius litoreus</name>
    <dbReference type="NCBI Taxonomy" id="755306"/>
    <lineage>
        <taxon>Archaea</taxon>
        <taxon>Methanobacteriati</taxon>
        <taxon>Methanobacteriota</taxon>
        <taxon>Stenosarchaea group</taxon>
        <taxon>Halobacteria</taxon>
        <taxon>Halobacteriales</taxon>
        <taxon>Halorubellaceae</taxon>
        <taxon>Haloarchaeobius</taxon>
    </lineage>
</organism>
<keyword evidence="2" id="KW-1133">Transmembrane helix</keyword>
<evidence type="ECO:0000313" key="4">
    <source>
        <dbReference type="Proteomes" id="UP001597034"/>
    </source>
</evidence>
<accession>A0ABD6DNJ3</accession>
<evidence type="ECO:0000256" key="2">
    <source>
        <dbReference type="SAM" id="Phobius"/>
    </source>
</evidence>
<dbReference type="Pfam" id="PF23933">
    <property type="entry name" value="DUF7269"/>
    <property type="match status" value="1"/>
</dbReference>
<protein>
    <submittedName>
        <fullName evidence="3">Uncharacterized protein</fullName>
    </submittedName>
</protein>